<dbReference type="PIRSF" id="PIRSF029827">
    <property type="entry name" value="Fe_traffic_YggX"/>
    <property type="match status" value="1"/>
</dbReference>
<comment type="similarity">
    <text evidence="3 5">Belongs to the Fe(2+)-trafficking protein family.</text>
</comment>
<dbReference type="STRING" id="45065.Lgee_0608"/>
<dbReference type="InterPro" id="IPR007457">
    <property type="entry name" value="Fe_traffick_prot_YggX"/>
</dbReference>
<sequence>MTRHVFCHKLQQNAEGLERPPLPGALGTRIFEHISKAAWSSWTQHQTMLINEYRLNLMDKEARTFLQSEMERFLFGEGSEVPPGFTPKTQG</sequence>
<dbReference type="Gene3D" id="1.10.3880.10">
    <property type="entry name" value="Fe(II) trafficking protein YggX"/>
    <property type="match status" value="1"/>
</dbReference>
<dbReference type="PANTHER" id="PTHR36965">
    <property type="entry name" value="FE(2+)-TRAFFICKING PROTEIN-RELATED"/>
    <property type="match status" value="1"/>
</dbReference>
<comment type="function">
    <text evidence="2">Could be a mediator in iron transactions between iron acquisition and iron-requiring processes, such as synthesis and/or repair of Fe-S clusters in biosynthetic enzymes. Necessary to maintain high levels of aconitase under oxidative stress.</text>
</comment>
<protein>
    <recommendedName>
        <fullName evidence="4 5">Probable Fe(2+)-trafficking protein</fullName>
    </recommendedName>
</protein>
<dbReference type="SUPFAM" id="SSF111148">
    <property type="entry name" value="YggX-like"/>
    <property type="match status" value="1"/>
</dbReference>
<dbReference type="PANTHER" id="PTHR36965:SF1">
    <property type="entry name" value="FE(2+)-TRAFFICKING PROTEIN-RELATED"/>
    <property type="match status" value="1"/>
</dbReference>
<organism evidence="6 7">
    <name type="scientific">Legionella geestiana</name>
    <dbReference type="NCBI Taxonomy" id="45065"/>
    <lineage>
        <taxon>Bacteria</taxon>
        <taxon>Pseudomonadati</taxon>
        <taxon>Pseudomonadota</taxon>
        <taxon>Gammaproteobacteria</taxon>
        <taxon>Legionellales</taxon>
        <taxon>Legionellaceae</taxon>
        <taxon>Legionella</taxon>
    </lineage>
</organism>
<dbReference type="AlphaFoldDB" id="A0A0W0U5R3"/>
<evidence type="ECO:0000313" key="6">
    <source>
        <dbReference type="EMBL" id="KTD02873.1"/>
    </source>
</evidence>
<dbReference type="GO" id="GO:0034599">
    <property type="term" value="P:cellular response to oxidative stress"/>
    <property type="evidence" value="ECO:0007669"/>
    <property type="project" value="TreeGrafter"/>
</dbReference>
<dbReference type="FunFam" id="1.10.3880.10:FF:000001">
    <property type="entry name" value="Probable Fe(2+)-trafficking protein"/>
    <property type="match status" value="1"/>
</dbReference>
<dbReference type="GO" id="GO:0005506">
    <property type="term" value="F:iron ion binding"/>
    <property type="evidence" value="ECO:0007669"/>
    <property type="project" value="UniProtKB-UniRule"/>
</dbReference>
<name>A0A0W0U5R3_9GAMM</name>
<evidence type="ECO:0000256" key="2">
    <source>
        <dbReference type="ARBA" id="ARBA00053793"/>
    </source>
</evidence>
<dbReference type="EMBL" id="LNYC01000017">
    <property type="protein sequence ID" value="KTD02873.1"/>
    <property type="molecule type" value="Genomic_DNA"/>
</dbReference>
<reference evidence="6 7" key="1">
    <citation type="submission" date="2015-11" db="EMBL/GenBank/DDBJ databases">
        <title>Genomic analysis of 38 Legionella species identifies large and diverse effector repertoires.</title>
        <authorList>
            <person name="Burstein D."/>
            <person name="Amaro F."/>
            <person name="Zusman T."/>
            <person name="Lifshitz Z."/>
            <person name="Cohen O."/>
            <person name="Gilbert J.A."/>
            <person name="Pupko T."/>
            <person name="Shuman H.A."/>
            <person name="Segal G."/>
        </authorList>
    </citation>
    <scope>NUCLEOTIDE SEQUENCE [LARGE SCALE GENOMIC DNA]</scope>
    <source>
        <strain evidence="6 7">ATCC 49504</strain>
    </source>
</reference>
<dbReference type="PATRIC" id="fig|45065.4.peg.647"/>
<dbReference type="InterPro" id="IPR036766">
    <property type="entry name" value="Fe_traffick_prot_YggX_sf"/>
</dbReference>
<comment type="caution">
    <text evidence="6">The sequence shown here is derived from an EMBL/GenBank/DDBJ whole genome shotgun (WGS) entry which is preliminary data.</text>
</comment>
<evidence type="ECO:0000313" key="7">
    <source>
        <dbReference type="Proteomes" id="UP000054785"/>
    </source>
</evidence>
<evidence type="ECO:0000256" key="3">
    <source>
        <dbReference type="ARBA" id="ARBA00061679"/>
    </source>
</evidence>
<dbReference type="RefSeq" id="WP_028387040.1">
    <property type="nucleotide sequence ID" value="NZ_CAAAHN010000001.1"/>
</dbReference>
<evidence type="ECO:0000256" key="5">
    <source>
        <dbReference type="HAMAP-Rule" id="MF_00686"/>
    </source>
</evidence>
<proteinExistence type="inferred from homology"/>
<dbReference type="HAMAP" id="MF_00686">
    <property type="entry name" value="Fe_traffic_YggX"/>
    <property type="match status" value="1"/>
</dbReference>
<dbReference type="NCBIfam" id="NF003817">
    <property type="entry name" value="PRK05408.1"/>
    <property type="match status" value="1"/>
</dbReference>
<gene>
    <name evidence="6" type="primary">yggX</name>
    <name evidence="6" type="ORF">Lgee_0608</name>
</gene>
<dbReference type="Proteomes" id="UP000054785">
    <property type="component" value="Unassembled WGS sequence"/>
</dbReference>
<dbReference type="GO" id="GO:0005829">
    <property type="term" value="C:cytosol"/>
    <property type="evidence" value="ECO:0007669"/>
    <property type="project" value="TreeGrafter"/>
</dbReference>
<evidence type="ECO:0000256" key="4">
    <source>
        <dbReference type="ARBA" id="ARBA00070403"/>
    </source>
</evidence>
<dbReference type="Pfam" id="PF04362">
    <property type="entry name" value="Iron_traffic"/>
    <property type="match status" value="1"/>
</dbReference>
<accession>A0A0W0U5R3</accession>
<dbReference type="OrthoDB" id="9804318at2"/>
<evidence type="ECO:0000256" key="1">
    <source>
        <dbReference type="ARBA" id="ARBA00023004"/>
    </source>
</evidence>
<keyword evidence="7" id="KW-1185">Reference proteome</keyword>
<keyword evidence="1 5" id="KW-0408">Iron</keyword>